<reference evidence="3" key="1">
    <citation type="submission" date="2013-11" db="EMBL/GenBank/DDBJ databases">
        <authorList>
            <person name="Hoang H.T."/>
            <person name="Killian M.L."/>
            <person name="Madson D.M."/>
            <person name="Arruda P.H.E."/>
            <person name="Sun D."/>
            <person name="Schwartz K.J."/>
            <person name="Yoon K."/>
        </authorList>
    </citation>
    <scope>NUCLEOTIDE SEQUENCE [LARGE SCALE GENOMIC DNA]</scope>
    <source>
        <strain evidence="3">CDK2</strain>
    </source>
</reference>
<dbReference type="AlphaFoldDB" id="A0A0P7GBM3"/>
<keyword evidence="1" id="KW-0472">Membrane</keyword>
<dbReference type="Proteomes" id="UP000050535">
    <property type="component" value="Unassembled WGS sequence"/>
</dbReference>
<feature type="transmembrane region" description="Helical" evidence="1">
    <location>
        <begin position="87"/>
        <end position="106"/>
    </location>
</feature>
<evidence type="ECO:0000256" key="1">
    <source>
        <dbReference type="SAM" id="Phobius"/>
    </source>
</evidence>
<protein>
    <recommendedName>
        <fullName evidence="4">Copper resistance protein D</fullName>
    </recommendedName>
</protein>
<dbReference type="RefSeq" id="WP_054583868.1">
    <property type="nucleotide sequence ID" value="NZ_LGUC01000001.1"/>
</dbReference>
<feature type="transmembrane region" description="Helical" evidence="1">
    <location>
        <begin position="127"/>
        <end position="146"/>
    </location>
</feature>
<evidence type="ECO:0000313" key="2">
    <source>
        <dbReference type="EMBL" id="KPN31150.1"/>
    </source>
</evidence>
<gene>
    <name evidence="2" type="ORF">SY89_01893</name>
</gene>
<evidence type="ECO:0000313" key="3">
    <source>
        <dbReference type="Proteomes" id="UP000050535"/>
    </source>
</evidence>
<dbReference type="OrthoDB" id="340884at2157"/>
<dbReference type="EMBL" id="LGUC01000001">
    <property type="protein sequence ID" value="KPN31150.1"/>
    <property type="molecule type" value="Genomic_DNA"/>
</dbReference>
<dbReference type="STRING" id="699431.SY89_01893"/>
<feature type="transmembrane region" description="Helical" evidence="1">
    <location>
        <begin position="6"/>
        <end position="28"/>
    </location>
</feature>
<organism evidence="2 3">
    <name type="scientific">Halolamina pelagica</name>
    <dbReference type="NCBI Taxonomy" id="699431"/>
    <lineage>
        <taxon>Archaea</taxon>
        <taxon>Methanobacteriati</taxon>
        <taxon>Methanobacteriota</taxon>
        <taxon>Stenosarchaea group</taxon>
        <taxon>Halobacteria</taxon>
        <taxon>Halobacteriales</taxon>
        <taxon>Haloferacaceae</taxon>
    </lineage>
</organism>
<name>A0A0P7GBM3_9EURY</name>
<keyword evidence="1" id="KW-0812">Transmembrane</keyword>
<feature type="transmembrane region" description="Helical" evidence="1">
    <location>
        <begin position="53"/>
        <end position="75"/>
    </location>
</feature>
<keyword evidence="1" id="KW-1133">Transmembrane helix</keyword>
<sequence length="151" mass="16137">MALIDTAFGMLHVLFAGIWSGTTVFYAWRIHPLLSEGEIDATSAMSITTGLRWLTRIGAVVFVVTGGHMAGTGYGDGRLFSDPMGHAVLGMLTLWLVVTGLLEMAIGKMQPHLGDGRIQTAGRETETFIKVAATFSVVLLLLGGYLSQPLV</sequence>
<keyword evidence="3" id="KW-1185">Reference proteome</keyword>
<evidence type="ECO:0008006" key="4">
    <source>
        <dbReference type="Google" id="ProtNLM"/>
    </source>
</evidence>
<accession>A0A0P7GBM3</accession>
<comment type="caution">
    <text evidence="2">The sequence shown here is derived from an EMBL/GenBank/DDBJ whole genome shotgun (WGS) entry which is preliminary data.</text>
</comment>
<proteinExistence type="predicted"/>